<dbReference type="AlphaFoldDB" id="A0A5S9WWP7"/>
<dbReference type="OrthoDB" id="1916150at2759"/>
<reference evidence="2 3" key="1">
    <citation type="submission" date="2019-12" db="EMBL/GenBank/DDBJ databases">
        <authorList>
            <person name="Jiao W.-B."/>
            <person name="Schneeberger K."/>
        </authorList>
    </citation>
    <scope>NUCLEOTIDE SEQUENCE [LARGE SCALE GENOMIC DNA]</scope>
    <source>
        <strain evidence="3">cv. C24</strain>
    </source>
</reference>
<dbReference type="Proteomes" id="UP000434276">
    <property type="component" value="Unassembled WGS sequence"/>
</dbReference>
<protein>
    <recommendedName>
        <fullName evidence="4">Protein PHYTOCHROME KINASE SUBSTRATE 1-like</fullName>
    </recommendedName>
</protein>
<evidence type="ECO:0000256" key="1">
    <source>
        <dbReference type="SAM" id="MobiDB-lite"/>
    </source>
</evidence>
<dbReference type="EMBL" id="CACSHJ010000088">
    <property type="protein sequence ID" value="CAA0355513.1"/>
    <property type="molecule type" value="Genomic_DNA"/>
</dbReference>
<name>A0A5S9WWP7_ARATH</name>
<proteinExistence type="predicted"/>
<evidence type="ECO:0000313" key="2">
    <source>
        <dbReference type="EMBL" id="CAA0355513.1"/>
    </source>
</evidence>
<feature type="compositionally biased region" description="Basic and acidic residues" evidence="1">
    <location>
        <begin position="411"/>
        <end position="420"/>
    </location>
</feature>
<feature type="region of interest" description="Disordered" evidence="1">
    <location>
        <begin position="354"/>
        <end position="438"/>
    </location>
</feature>
<dbReference type="PANTHER" id="PTHR33781:SF4">
    <property type="entry name" value="PROTEIN PHYTOCHROME KINASE SUBSTRATE 1"/>
    <property type="match status" value="1"/>
</dbReference>
<dbReference type="GO" id="GO:0009638">
    <property type="term" value="P:phototropism"/>
    <property type="evidence" value="ECO:0007669"/>
    <property type="project" value="InterPro"/>
</dbReference>
<organism evidence="2 3">
    <name type="scientific">Arabidopsis thaliana</name>
    <name type="common">Mouse-ear cress</name>
    <dbReference type="NCBI Taxonomy" id="3702"/>
    <lineage>
        <taxon>Eukaryota</taxon>
        <taxon>Viridiplantae</taxon>
        <taxon>Streptophyta</taxon>
        <taxon>Embryophyta</taxon>
        <taxon>Tracheophyta</taxon>
        <taxon>Spermatophyta</taxon>
        <taxon>Magnoliopsida</taxon>
        <taxon>eudicotyledons</taxon>
        <taxon>Gunneridae</taxon>
        <taxon>Pentapetalae</taxon>
        <taxon>rosids</taxon>
        <taxon>malvids</taxon>
        <taxon>Brassicales</taxon>
        <taxon>Brassicaceae</taxon>
        <taxon>Camelineae</taxon>
        <taxon>Arabidopsis</taxon>
    </lineage>
</organism>
<dbReference type="PANTHER" id="PTHR33781">
    <property type="entry name" value="PROTEIN PHYTOCHROME KINASE SUBSTRATE 1-RELATED"/>
    <property type="match status" value="1"/>
</dbReference>
<dbReference type="InterPro" id="IPR039615">
    <property type="entry name" value="PKS"/>
</dbReference>
<feature type="region of interest" description="Disordered" evidence="1">
    <location>
        <begin position="258"/>
        <end position="310"/>
    </location>
</feature>
<sequence>MVTLTPSSASTPKTSFDFMKNNNSHSLYVSSSSYLSSKEDALVTTKKLMEPSKTLNMSINPKQEEFGDEKKMVKKAPEDPEIGVFGAEKYFNGDMDSDQGSSVLSLTNPEVERTVVDSKQSAKKSTGTPSVRSESSWNSQSVLLQNKLVNSCNSSFKEKKNSNGQIQKVTNNKKSFLANLGCKCACSDGDSVDVDEKTSVKRSADPNISVITMRSSADMNTELIKIQKQEELSQRKSLEVFGSPVAIEKKSSVVQKKLPLPPWKSRTEEDDTKSEGSDSSSDLFEIEGLTGNPKPFLTRQGSDPASPTCYAPSEVSVEWSIVTASAADFSVMSECATSPVRRNRPTQIPRIPITAKSAPQRRKSSSSSGGNGFLMSCKSHKSVMVSGDLDRRSSMNKTQPSYVPRFPMETTKPKSFETRRRISNSSISHTQSSLLYSQ</sequence>
<accession>A0A5S9WWP7</accession>
<feature type="compositionally biased region" description="Polar residues" evidence="1">
    <location>
        <begin position="99"/>
        <end position="108"/>
    </location>
</feature>
<feature type="compositionally biased region" description="Low complexity" evidence="1">
    <location>
        <begin position="423"/>
        <end position="438"/>
    </location>
</feature>
<dbReference type="ExpressionAtlas" id="A0A5S9WWP7">
    <property type="expression patterns" value="baseline and differential"/>
</dbReference>
<evidence type="ECO:0008006" key="4">
    <source>
        <dbReference type="Google" id="ProtNLM"/>
    </source>
</evidence>
<evidence type="ECO:0000313" key="3">
    <source>
        <dbReference type="Proteomes" id="UP000434276"/>
    </source>
</evidence>
<feature type="compositionally biased region" description="Polar residues" evidence="1">
    <location>
        <begin position="117"/>
        <end position="138"/>
    </location>
</feature>
<gene>
    <name evidence="2" type="ORF">C24_LOCUS7219</name>
</gene>
<feature type="region of interest" description="Disordered" evidence="1">
    <location>
        <begin position="99"/>
        <end position="138"/>
    </location>
</feature>